<dbReference type="GO" id="GO:0016255">
    <property type="term" value="P:attachment of GPI anchor to protein"/>
    <property type="evidence" value="ECO:0007669"/>
    <property type="project" value="InterPro"/>
</dbReference>
<evidence type="ECO:0000256" key="6">
    <source>
        <dbReference type="ARBA" id="ARBA00022824"/>
    </source>
</evidence>
<keyword evidence="7 9" id="KW-1133">Transmembrane helix</keyword>
<evidence type="ECO:0000256" key="9">
    <source>
        <dbReference type="SAM" id="Phobius"/>
    </source>
</evidence>
<keyword evidence="5 9" id="KW-0812">Transmembrane</keyword>
<protein>
    <recommendedName>
        <fullName evidence="11">Phosphatidylinositol glycan anchor biosynthesis class U protein</fullName>
    </recommendedName>
</protein>
<evidence type="ECO:0000256" key="4">
    <source>
        <dbReference type="ARBA" id="ARBA00022502"/>
    </source>
</evidence>
<dbReference type="GO" id="GO:0006506">
    <property type="term" value="P:GPI anchor biosynthetic process"/>
    <property type="evidence" value="ECO:0007669"/>
    <property type="project" value="UniProtKB-UniPathway"/>
</dbReference>
<comment type="pathway">
    <text evidence="2">Glycolipid biosynthesis; glycosylphosphatidylinositol-anchor biosynthesis.</text>
</comment>
<dbReference type="GO" id="GO:0042765">
    <property type="term" value="C:GPI-anchor transamidase complex"/>
    <property type="evidence" value="ECO:0007669"/>
    <property type="project" value="InterPro"/>
</dbReference>
<keyword evidence="4" id="KW-0337">GPI-anchor biosynthesis</keyword>
<evidence type="ECO:0000256" key="1">
    <source>
        <dbReference type="ARBA" id="ARBA00004477"/>
    </source>
</evidence>
<evidence type="ECO:0000256" key="3">
    <source>
        <dbReference type="ARBA" id="ARBA00010026"/>
    </source>
</evidence>
<comment type="similarity">
    <text evidence="3">Belongs to the PIGU family.</text>
</comment>
<gene>
    <name evidence="10" type="ORF">TMSB3V08_LOCUS4763</name>
</gene>
<keyword evidence="6" id="KW-0256">Endoplasmic reticulum</keyword>
<evidence type="ECO:0000313" key="10">
    <source>
        <dbReference type="EMBL" id="CAD7427936.1"/>
    </source>
</evidence>
<accession>A0A7R9E8A8</accession>
<evidence type="ECO:0000256" key="7">
    <source>
        <dbReference type="ARBA" id="ARBA00022989"/>
    </source>
</evidence>
<feature type="transmembrane region" description="Helical" evidence="9">
    <location>
        <begin position="80"/>
        <end position="100"/>
    </location>
</feature>
<feature type="transmembrane region" description="Helical" evidence="9">
    <location>
        <begin position="278"/>
        <end position="297"/>
    </location>
</feature>
<dbReference type="EMBL" id="OB793594">
    <property type="protein sequence ID" value="CAD7427936.1"/>
    <property type="molecule type" value="Genomic_DNA"/>
</dbReference>
<sequence>MESQVYLEYAIAGLIRYWLINSDYKQIIADRVEVSTPLNSWKKVTEGVSLYNEGINPYVGDMFHETPLGLFVYDWMIRNLAQWMGIIFICCDLMTAHLLYKTACLFMKELCQQQTEQRKNYAKDCAALLLKPEDLTLAPIYVASVYLFNPYTIFTCVGQTTTVFANFCLAATFFFMIKGERLPCCLVLAFATLQSLYPVLLLVPVCIYIGRQSRSTCRSVFLTTATFACSLTALIFVCRGLAGNWEFLDATYGFILNVPDLRPNIGLFWYFFTEMFEHFRPLFICAFQINATVLYVVPLTFRLHYEPMLLAASLTALTAIFKSYPSLGDVGLYLALLPMWKHLFHYMQQGFVVGCFFLITSVLGPIVWHLWIYSRSANANFYFGVTLAFATAQIFLITDILFAFIKREFSLFNGLRREVDGKPAKLVLD</sequence>
<dbReference type="AlphaFoldDB" id="A0A7R9E8A8"/>
<evidence type="ECO:0000256" key="2">
    <source>
        <dbReference type="ARBA" id="ARBA00004687"/>
    </source>
</evidence>
<feature type="transmembrane region" description="Helical" evidence="9">
    <location>
        <begin position="151"/>
        <end position="175"/>
    </location>
</feature>
<reference evidence="10" key="1">
    <citation type="submission" date="2020-11" db="EMBL/GenBank/DDBJ databases">
        <authorList>
            <person name="Tran Van P."/>
        </authorList>
    </citation>
    <scope>NUCLEOTIDE SEQUENCE</scope>
</reference>
<keyword evidence="8 9" id="KW-0472">Membrane</keyword>
<comment type="subcellular location">
    <subcellularLocation>
        <location evidence="1">Endoplasmic reticulum membrane</location>
        <topology evidence="1">Multi-pass membrane protein</topology>
    </subcellularLocation>
</comment>
<dbReference type="UniPathway" id="UPA00196"/>
<dbReference type="PANTHER" id="PTHR13121:SF0">
    <property type="entry name" value="PHOSPHATIDYLINOSITOL GLYCAN ANCHOR BIOSYNTHESIS CLASS U PROTEIN"/>
    <property type="match status" value="1"/>
</dbReference>
<feature type="transmembrane region" description="Helical" evidence="9">
    <location>
        <begin position="309"/>
        <end position="327"/>
    </location>
</feature>
<feature type="transmembrane region" description="Helical" evidence="9">
    <location>
        <begin position="221"/>
        <end position="242"/>
    </location>
</feature>
<feature type="transmembrane region" description="Helical" evidence="9">
    <location>
        <begin position="347"/>
        <end position="368"/>
    </location>
</feature>
<evidence type="ECO:0008006" key="11">
    <source>
        <dbReference type="Google" id="ProtNLM"/>
    </source>
</evidence>
<feature type="transmembrane region" description="Helical" evidence="9">
    <location>
        <begin position="187"/>
        <end position="209"/>
    </location>
</feature>
<dbReference type="PANTHER" id="PTHR13121">
    <property type="entry name" value="GPI TRANSAMIDASE COMPONENT PIG-U"/>
    <property type="match status" value="1"/>
</dbReference>
<name>A0A7R9E8A8_9NEOP</name>
<dbReference type="InterPro" id="IPR009600">
    <property type="entry name" value="PIG-U"/>
</dbReference>
<feature type="transmembrane region" description="Helical" evidence="9">
    <location>
        <begin position="380"/>
        <end position="405"/>
    </location>
</feature>
<organism evidence="10">
    <name type="scientific">Timema monikensis</name>
    <dbReference type="NCBI Taxonomy" id="170555"/>
    <lineage>
        <taxon>Eukaryota</taxon>
        <taxon>Metazoa</taxon>
        <taxon>Ecdysozoa</taxon>
        <taxon>Arthropoda</taxon>
        <taxon>Hexapoda</taxon>
        <taxon>Insecta</taxon>
        <taxon>Pterygota</taxon>
        <taxon>Neoptera</taxon>
        <taxon>Polyneoptera</taxon>
        <taxon>Phasmatodea</taxon>
        <taxon>Timematodea</taxon>
        <taxon>Timematoidea</taxon>
        <taxon>Timematidae</taxon>
        <taxon>Timema</taxon>
    </lineage>
</organism>
<proteinExistence type="inferred from homology"/>
<evidence type="ECO:0000256" key="8">
    <source>
        <dbReference type="ARBA" id="ARBA00023136"/>
    </source>
</evidence>
<evidence type="ECO:0000256" key="5">
    <source>
        <dbReference type="ARBA" id="ARBA00022692"/>
    </source>
</evidence>
<dbReference type="Pfam" id="PF06728">
    <property type="entry name" value="PIG-U"/>
    <property type="match status" value="1"/>
</dbReference>